<dbReference type="PANTHER" id="PTHR34388:SF1">
    <property type="entry name" value="DNA POLYMERASE III SUBUNIT DELTA"/>
    <property type="match status" value="1"/>
</dbReference>
<keyword evidence="3" id="KW-0808">Transferase</keyword>
<feature type="domain" description="DNA polymerase III delta subunit-like C-terminal" evidence="10">
    <location>
        <begin position="195"/>
        <end position="312"/>
    </location>
</feature>
<keyword evidence="12" id="KW-1185">Reference proteome</keyword>
<evidence type="ECO:0000256" key="4">
    <source>
        <dbReference type="ARBA" id="ARBA00022695"/>
    </source>
</evidence>
<dbReference type="Gene3D" id="3.40.50.300">
    <property type="entry name" value="P-loop containing nucleotide triphosphate hydrolases"/>
    <property type="match status" value="1"/>
</dbReference>
<evidence type="ECO:0000259" key="10">
    <source>
        <dbReference type="Pfam" id="PF21694"/>
    </source>
</evidence>
<keyword evidence="4" id="KW-0548">Nucleotidyltransferase</keyword>
<keyword evidence="6" id="KW-0239">DNA-directed DNA polymerase</keyword>
<reference evidence="11" key="1">
    <citation type="submission" date="2022-07" db="EMBL/GenBank/DDBJ databases">
        <title>Complete genome of Mycoplasma equigenitalium type strain T37.</title>
        <authorList>
            <person name="Spergser J."/>
        </authorList>
    </citation>
    <scope>NUCLEOTIDE SEQUENCE</scope>
    <source>
        <strain evidence="11">T37</strain>
    </source>
</reference>
<evidence type="ECO:0000256" key="8">
    <source>
        <dbReference type="ARBA" id="ARBA00049244"/>
    </source>
</evidence>
<dbReference type="PANTHER" id="PTHR34388">
    <property type="entry name" value="DNA POLYMERASE III SUBUNIT DELTA"/>
    <property type="match status" value="1"/>
</dbReference>
<dbReference type="InterPro" id="IPR048466">
    <property type="entry name" value="DNA_pol3_delta-like_C"/>
</dbReference>
<dbReference type="SUPFAM" id="SSF48019">
    <property type="entry name" value="post-AAA+ oligomerization domain-like"/>
    <property type="match status" value="1"/>
</dbReference>
<dbReference type="Pfam" id="PF21694">
    <property type="entry name" value="DNA_pol3_delta_C"/>
    <property type="match status" value="1"/>
</dbReference>
<dbReference type="Gene3D" id="1.20.272.10">
    <property type="match status" value="1"/>
</dbReference>
<evidence type="ECO:0000256" key="1">
    <source>
        <dbReference type="ARBA" id="ARBA00012417"/>
    </source>
</evidence>
<dbReference type="Proteomes" id="UP001059576">
    <property type="component" value="Chromosome"/>
</dbReference>
<dbReference type="EMBL" id="CP101808">
    <property type="protein sequence ID" value="UUD36917.1"/>
    <property type="molecule type" value="Genomic_DNA"/>
</dbReference>
<name>A0ABY5J0Y1_9BACT</name>
<feature type="domain" description="DNA polymerase III delta N-terminal" evidence="9">
    <location>
        <begin position="2"/>
        <end position="120"/>
    </location>
</feature>
<evidence type="ECO:0000256" key="5">
    <source>
        <dbReference type="ARBA" id="ARBA00022705"/>
    </source>
</evidence>
<dbReference type="Gene3D" id="1.10.8.60">
    <property type="match status" value="1"/>
</dbReference>
<dbReference type="InterPro" id="IPR005790">
    <property type="entry name" value="DNA_polIII_delta"/>
</dbReference>
<accession>A0ABY5J0Y1</accession>
<comment type="catalytic activity">
    <reaction evidence="8">
        <text>DNA(n) + a 2'-deoxyribonucleoside 5'-triphosphate = DNA(n+1) + diphosphate</text>
        <dbReference type="Rhea" id="RHEA:22508"/>
        <dbReference type="Rhea" id="RHEA-COMP:17339"/>
        <dbReference type="Rhea" id="RHEA-COMP:17340"/>
        <dbReference type="ChEBI" id="CHEBI:33019"/>
        <dbReference type="ChEBI" id="CHEBI:61560"/>
        <dbReference type="ChEBI" id="CHEBI:173112"/>
        <dbReference type="EC" id="2.7.7.7"/>
    </reaction>
</comment>
<evidence type="ECO:0000313" key="12">
    <source>
        <dbReference type="Proteomes" id="UP001059576"/>
    </source>
</evidence>
<dbReference type="EC" id="2.7.7.7" evidence="1"/>
<comment type="similarity">
    <text evidence="7">Belongs to the DNA polymerase HolA subunit family.</text>
</comment>
<protein>
    <recommendedName>
        <fullName evidence="2">DNA polymerase III subunit delta</fullName>
        <ecNumber evidence="1">2.7.7.7</ecNumber>
    </recommendedName>
</protein>
<evidence type="ECO:0000313" key="11">
    <source>
        <dbReference type="EMBL" id="UUD36917.1"/>
    </source>
</evidence>
<dbReference type="InterPro" id="IPR027417">
    <property type="entry name" value="P-loop_NTPase"/>
</dbReference>
<dbReference type="InterPro" id="IPR010372">
    <property type="entry name" value="DNA_pol3_delta_N"/>
</dbReference>
<sequence>MYVIYGEEKYLIEQKIQDIINQYLKKFDELDIDISKLGENTTEEDFLFEIQNDSLIFSQRIIVCDNLAFLLKNSKNKNITTQIIDALNRRKNMDFIFKFNTDKLDETNPIIQYLLKNSNVTVIKKLNERQLGFWIEKYVTSKNATISEKNIDTIIECLPHELLVISKELDKLISRNPKIEINPELDFPVYISNKPFAIQDHLQSKNLAGLLEECRKNLEIDGDTSRLIKVFSNFFTLASQYYCFLKAGFSDAAIQQITQINPHRLTFAKRTISTYGISRINNIIIELGKIEINSRTTSINRERWFDYFITKLIDIVSK</sequence>
<keyword evidence="5" id="KW-0235">DNA replication</keyword>
<evidence type="ECO:0000259" key="9">
    <source>
        <dbReference type="Pfam" id="PF06144"/>
    </source>
</evidence>
<evidence type="ECO:0000256" key="6">
    <source>
        <dbReference type="ARBA" id="ARBA00022932"/>
    </source>
</evidence>
<dbReference type="RefSeq" id="WP_129722810.1">
    <property type="nucleotide sequence ID" value="NZ_CP101808.1"/>
</dbReference>
<dbReference type="InterPro" id="IPR008921">
    <property type="entry name" value="DNA_pol3_clamp-load_cplx_C"/>
</dbReference>
<dbReference type="NCBIfam" id="TIGR01128">
    <property type="entry name" value="holA"/>
    <property type="match status" value="1"/>
</dbReference>
<proteinExistence type="inferred from homology"/>
<dbReference type="Pfam" id="PF06144">
    <property type="entry name" value="DNA_pol3_delta"/>
    <property type="match status" value="1"/>
</dbReference>
<gene>
    <name evidence="11" type="ORF">NPA09_03395</name>
</gene>
<dbReference type="SUPFAM" id="SSF52540">
    <property type="entry name" value="P-loop containing nucleoside triphosphate hydrolases"/>
    <property type="match status" value="1"/>
</dbReference>
<evidence type="ECO:0000256" key="2">
    <source>
        <dbReference type="ARBA" id="ARBA00017703"/>
    </source>
</evidence>
<evidence type="ECO:0000256" key="3">
    <source>
        <dbReference type="ARBA" id="ARBA00022679"/>
    </source>
</evidence>
<evidence type="ECO:0000256" key="7">
    <source>
        <dbReference type="ARBA" id="ARBA00034754"/>
    </source>
</evidence>
<organism evidence="11 12">
    <name type="scientific">Mycoplasmopsis equigenitalium</name>
    <dbReference type="NCBI Taxonomy" id="114883"/>
    <lineage>
        <taxon>Bacteria</taxon>
        <taxon>Bacillati</taxon>
        <taxon>Mycoplasmatota</taxon>
        <taxon>Mycoplasmoidales</taxon>
        <taxon>Metamycoplasmataceae</taxon>
        <taxon>Mycoplasmopsis</taxon>
    </lineage>
</organism>